<name>A0A3M6TC66_POCDA</name>
<dbReference type="CDD" id="cd00637">
    <property type="entry name" value="7tm_classA_rhodopsin-like"/>
    <property type="match status" value="1"/>
</dbReference>
<dbReference type="EMBL" id="RCHS01003902">
    <property type="protein sequence ID" value="RMX38985.1"/>
    <property type="molecule type" value="Genomic_DNA"/>
</dbReference>
<keyword evidence="7" id="KW-0807">Transducer</keyword>
<keyword evidence="11" id="KW-1185">Reference proteome</keyword>
<evidence type="ECO:0000256" key="4">
    <source>
        <dbReference type="ARBA" id="ARBA00023040"/>
    </source>
</evidence>
<evidence type="ECO:0000313" key="11">
    <source>
        <dbReference type="Proteomes" id="UP000275408"/>
    </source>
</evidence>
<dbReference type="Proteomes" id="UP000275408">
    <property type="component" value="Unassembled WGS sequence"/>
</dbReference>
<evidence type="ECO:0000256" key="2">
    <source>
        <dbReference type="ARBA" id="ARBA00022692"/>
    </source>
</evidence>
<dbReference type="AlphaFoldDB" id="A0A3M6TC66"/>
<keyword evidence="2 8" id="KW-0812">Transmembrane</keyword>
<dbReference type="OrthoDB" id="10015690at2759"/>
<protein>
    <recommendedName>
        <fullName evidence="9">G-protein coupled receptors family 1 profile domain-containing protein</fullName>
    </recommendedName>
</protein>
<evidence type="ECO:0000256" key="7">
    <source>
        <dbReference type="ARBA" id="ARBA00023224"/>
    </source>
</evidence>
<organism evidence="10 11">
    <name type="scientific">Pocillopora damicornis</name>
    <name type="common">Cauliflower coral</name>
    <name type="synonym">Millepora damicornis</name>
    <dbReference type="NCBI Taxonomy" id="46731"/>
    <lineage>
        <taxon>Eukaryota</taxon>
        <taxon>Metazoa</taxon>
        <taxon>Cnidaria</taxon>
        <taxon>Anthozoa</taxon>
        <taxon>Hexacorallia</taxon>
        <taxon>Scleractinia</taxon>
        <taxon>Astrocoeniina</taxon>
        <taxon>Pocilloporidae</taxon>
        <taxon>Pocillopora</taxon>
    </lineage>
</organism>
<feature type="transmembrane region" description="Helical" evidence="8">
    <location>
        <begin position="81"/>
        <end position="104"/>
    </location>
</feature>
<keyword evidence="5 8" id="KW-0472">Membrane</keyword>
<dbReference type="PANTHER" id="PTHR45695">
    <property type="entry name" value="LEUCOKININ RECEPTOR-RELATED"/>
    <property type="match status" value="1"/>
</dbReference>
<dbReference type="InterPro" id="IPR000276">
    <property type="entry name" value="GPCR_Rhodpsn"/>
</dbReference>
<evidence type="ECO:0000256" key="8">
    <source>
        <dbReference type="SAM" id="Phobius"/>
    </source>
</evidence>
<evidence type="ECO:0000256" key="6">
    <source>
        <dbReference type="ARBA" id="ARBA00023170"/>
    </source>
</evidence>
<feature type="transmembrane region" description="Helical" evidence="8">
    <location>
        <begin position="47"/>
        <end position="69"/>
    </location>
</feature>
<evidence type="ECO:0000313" key="10">
    <source>
        <dbReference type="EMBL" id="RMX38985.1"/>
    </source>
</evidence>
<comment type="caution">
    <text evidence="10">The sequence shown here is derived from an EMBL/GenBank/DDBJ whole genome shotgun (WGS) entry which is preliminary data.</text>
</comment>
<accession>A0A3M6TC66</accession>
<dbReference type="GO" id="GO:0005886">
    <property type="term" value="C:plasma membrane"/>
    <property type="evidence" value="ECO:0007669"/>
    <property type="project" value="TreeGrafter"/>
</dbReference>
<sequence length="198" mass="23133">MAMSDLLFPIFLFPNNVIWLHTSSWVFRGLFGKALCKLVPFFIESSLVVSVQSLVLIAVDRFGAVFYPLRGPLISLKLCRFLILATWIIAMAGWCINLFTFNLVEYSERLACVRIWSEALGNDNLRFHCYKNQMPEDARLANSQFKRTPFEERKERSEDVRCHCVGVRNMLVASHHRLVPYHIFIEYHYDIVLWLSIL</sequence>
<dbReference type="Pfam" id="PF00001">
    <property type="entry name" value="7tm_1"/>
    <property type="match status" value="1"/>
</dbReference>
<dbReference type="SUPFAM" id="SSF81321">
    <property type="entry name" value="Family A G protein-coupled receptor-like"/>
    <property type="match status" value="1"/>
</dbReference>
<dbReference type="PANTHER" id="PTHR45695:SF9">
    <property type="entry name" value="LEUCOKININ RECEPTOR"/>
    <property type="match status" value="1"/>
</dbReference>
<keyword evidence="6" id="KW-0675">Receptor</keyword>
<evidence type="ECO:0000259" key="9">
    <source>
        <dbReference type="PROSITE" id="PS50262"/>
    </source>
</evidence>
<feature type="domain" description="G-protein coupled receptors family 1 profile" evidence="9">
    <location>
        <begin position="1"/>
        <end position="91"/>
    </location>
</feature>
<keyword evidence="4" id="KW-0297">G-protein coupled receptor</keyword>
<dbReference type="InterPro" id="IPR017452">
    <property type="entry name" value="GPCR_Rhodpsn_7TM"/>
</dbReference>
<evidence type="ECO:0000256" key="3">
    <source>
        <dbReference type="ARBA" id="ARBA00022989"/>
    </source>
</evidence>
<comment type="subcellular location">
    <subcellularLocation>
        <location evidence="1">Membrane</location>
        <topology evidence="1">Multi-pass membrane protein</topology>
    </subcellularLocation>
</comment>
<dbReference type="GO" id="GO:0004930">
    <property type="term" value="F:G protein-coupled receptor activity"/>
    <property type="evidence" value="ECO:0007669"/>
    <property type="project" value="UniProtKB-KW"/>
</dbReference>
<feature type="transmembrane region" description="Helical" evidence="8">
    <location>
        <begin position="7"/>
        <end position="27"/>
    </location>
</feature>
<dbReference type="PROSITE" id="PS50262">
    <property type="entry name" value="G_PROTEIN_RECEP_F1_2"/>
    <property type="match status" value="1"/>
</dbReference>
<reference evidence="10 11" key="1">
    <citation type="journal article" date="2018" name="Sci. Rep.">
        <title>Comparative analysis of the Pocillopora damicornis genome highlights role of immune system in coral evolution.</title>
        <authorList>
            <person name="Cunning R."/>
            <person name="Bay R.A."/>
            <person name="Gillette P."/>
            <person name="Baker A.C."/>
            <person name="Traylor-Knowles N."/>
        </authorList>
    </citation>
    <scope>NUCLEOTIDE SEQUENCE [LARGE SCALE GENOMIC DNA]</scope>
    <source>
        <strain evidence="10">RSMAS</strain>
        <tissue evidence="10">Whole animal</tissue>
    </source>
</reference>
<dbReference type="PROSITE" id="PS00237">
    <property type="entry name" value="G_PROTEIN_RECEP_F1_1"/>
    <property type="match status" value="1"/>
</dbReference>
<dbReference type="Gene3D" id="1.20.1070.10">
    <property type="entry name" value="Rhodopsin 7-helix transmembrane proteins"/>
    <property type="match status" value="1"/>
</dbReference>
<evidence type="ECO:0000256" key="1">
    <source>
        <dbReference type="ARBA" id="ARBA00004141"/>
    </source>
</evidence>
<keyword evidence="3 8" id="KW-1133">Transmembrane helix</keyword>
<evidence type="ECO:0000256" key="5">
    <source>
        <dbReference type="ARBA" id="ARBA00023136"/>
    </source>
</evidence>
<proteinExistence type="predicted"/>
<gene>
    <name evidence="10" type="ORF">pdam_00008172</name>
</gene>